<keyword evidence="1" id="KW-0732">Signal</keyword>
<evidence type="ECO:0000313" key="2">
    <source>
        <dbReference type="EMBL" id="KAJ1903809.1"/>
    </source>
</evidence>
<dbReference type="AlphaFoldDB" id="A0A9W7ZHU1"/>
<evidence type="ECO:0000256" key="1">
    <source>
        <dbReference type="SAM" id="SignalP"/>
    </source>
</evidence>
<gene>
    <name evidence="2" type="ORF">IWQ60_012534</name>
</gene>
<comment type="caution">
    <text evidence="2">The sequence shown here is derived from an EMBL/GenBank/DDBJ whole genome shotgun (WGS) entry which is preliminary data.</text>
</comment>
<proteinExistence type="predicted"/>
<dbReference type="Proteomes" id="UP001150569">
    <property type="component" value="Unassembled WGS sequence"/>
</dbReference>
<keyword evidence="3" id="KW-1185">Reference proteome</keyword>
<reference evidence="2" key="1">
    <citation type="submission" date="2022-07" db="EMBL/GenBank/DDBJ databases">
        <title>Phylogenomic reconstructions and comparative analyses of Kickxellomycotina fungi.</title>
        <authorList>
            <person name="Reynolds N.K."/>
            <person name="Stajich J.E."/>
            <person name="Barry K."/>
            <person name="Grigoriev I.V."/>
            <person name="Crous P."/>
            <person name="Smith M.E."/>
        </authorList>
    </citation>
    <scope>NUCLEOTIDE SEQUENCE</scope>
    <source>
        <strain evidence="2">RSA 861</strain>
    </source>
</reference>
<evidence type="ECO:0000313" key="3">
    <source>
        <dbReference type="Proteomes" id="UP001150569"/>
    </source>
</evidence>
<dbReference type="EMBL" id="JANBPT010002080">
    <property type="protein sequence ID" value="KAJ1903809.1"/>
    <property type="molecule type" value="Genomic_DNA"/>
</dbReference>
<organism evidence="2 3">
    <name type="scientific">Tieghemiomyces parasiticus</name>
    <dbReference type="NCBI Taxonomy" id="78921"/>
    <lineage>
        <taxon>Eukaryota</taxon>
        <taxon>Fungi</taxon>
        <taxon>Fungi incertae sedis</taxon>
        <taxon>Zoopagomycota</taxon>
        <taxon>Kickxellomycotina</taxon>
        <taxon>Dimargaritomycetes</taxon>
        <taxon>Dimargaritales</taxon>
        <taxon>Dimargaritaceae</taxon>
        <taxon>Tieghemiomyces</taxon>
    </lineage>
</organism>
<sequence length="100" mass="10621">MYFTRSATILLAMMASAAVMVTASTLPASQLSARTVSLVRRTLPPRATKAAGEVAKAVVAGTAFNIKEECSEISGYKDQAIKEQAAEVVKAIQDCESRNK</sequence>
<protein>
    <submittedName>
        <fullName evidence="2">Uncharacterized protein</fullName>
    </submittedName>
</protein>
<feature type="signal peptide" evidence="1">
    <location>
        <begin position="1"/>
        <end position="23"/>
    </location>
</feature>
<accession>A0A9W7ZHU1</accession>
<feature type="chain" id="PRO_5040842071" evidence="1">
    <location>
        <begin position="24"/>
        <end position="100"/>
    </location>
</feature>
<name>A0A9W7ZHU1_9FUNG</name>